<evidence type="ECO:0000313" key="1">
    <source>
        <dbReference type="EMBL" id="KAF4735642.1"/>
    </source>
</evidence>
<accession>A0A7J6SSV5</accession>
<evidence type="ECO:0000313" key="2">
    <source>
        <dbReference type="Proteomes" id="UP000553632"/>
    </source>
</evidence>
<name>A0A7J6SSV5_PEROL</name>
<dbReference type="EMBL" id="JABANO010016156">
    <property type="protein sequence ID" value="KAF4735642.1"/>
    <property type="molecule type" value="Genomic_DNA"/>
</dbReference>
<proteinExistence type="predicted"/>
<dbReference type="AlphaFoldDB" id="A0A7J6SSV5"/>
<reference evidence="1 2" key="1">
    <citation type="submission" date="2020-04" db="EMBL/GenBank/DDBJ databases">
        <title>Perkinsus olseni comparative genomics.</title>
        <authorList>
            <person name="Bogema D.R."/>
        </authorList>
    </citation>
    <scope>NUCLEOTIDE SEQUENCE [LARGE SCALE GENOMIC DNA]</scope>
    <source>
        <strain evidence="1 2">ATCC PRA-207</strain>
    </source>
</reference>
<dbReference type="Proteomes" id="UP000553632">
    <property type="component" value="Unassembled WGS sequence"/>
</dbReference>
<gene>
    <name evidence="1" type="ORF">FOZ63_001745</name>
</gene>
<keyword evidence="2" id="KW-1185">Reference proteome</keyword>
<organism evidence="1 2">
    <name type="scientific">Perkinsus olseni</name>
    <name type="common">Perkinsus atlanticus</name>
    <dbReference type="NCBI Taxonomy" id="32597"/>
    <lineage>
        <taxon>Eukaryota</taxon>
        <taxon>Sar</taxon>
        <taxon>Alveolata</taxon>
        <taxon>Perkinsozoa</taxon>
        <taxon>Perkinsea</taxon>
        <taxon>Perkinsida</taxon>
        <taxon>Perkinsidae</taxon>
        <taxon>Perkinsus</taxon>
    </lineage>
</organism>
<protein>
    <submittedName>
        <fullName evidence="1">Uncharacterized protein</fullName>
    </submittedName>
</protein>
<comment type="caution">
    <text evidence="1">The sequence shown here is derived from an EMBL/GenBank/DDBJ whole genome shotgun (WGS) entry which is preliminary data.</text>
</comment>
<sequence length="116" mass="12988">HALNYSDCTCSILMAVYRSPYCLSQPPTKLIEEVLDFADADAMNDYRIEMLREAQLSQALPVAVCHHAGERAREANVGQSNCYPMLIIQHCELRDGEDIASILETDNMKDSIGVLR</sequence>
<feature type="non-terminal residue" evidence="1">
    <location>
        <position position="116"/>
    </location>
</feature>